<dbReference type="GO" id="GO:0004534">
    <property type="term" value="F:5'-3' RNA exonuclease activity"/>
    <property type="evidence" value="ECO:0007669"/>
    <property type="project" value="TreeGrafter"/>
</dbReference>
<gene>
    <name evidence="2" type="ORF">J0B03_00995</name>
</gene>
<dbReference type="RefSeq" id="WP_207300039.1">
    <property type="nucleotide sequence ID" value="NZ_CP071444.1"/>
</dbReference>
<sequence>MFADLHAHTTASDGSLQPEELVDLAKKSELAALAVTDHDTVAGVERALVHGKKVGLEVIPGVEISSNLDQRDVHLLGLFVDHKDEKLLKRIADMAMSRATRNEKMIKKLQDAGIPITKEDLPAAEEGKQIARGHIAEVLIAKGYATNLRDALDRYLVKGTPGYVMKEVLSVEECIDMVHQAGGLIFVAHLHQIDPKSPDHSLEIAEKIIALGADGLETVYSEYDEFWSKTTAELANKLGVLQTGGSDFHGRMKKNLELGTGYGALRVPYEFVKKMKEKLAR</sequence>
<accession>A0A974XF65</accession>
<evidence type="ECO:0000313" key="2">
    <source>
        <dbReference type="EMBL" id="QSX08698.1"/>
    </source>
</evidence>
<dbReference type="InterPro" id="IPR004013">
    <property type="entry name" value="PHP_dom"/>
</dbReference>
<name>A0A974XF65_9FIRM</name>
<evidence type="ECO:0000313" key="3">
    <source>
        <dbReference type="Proteomes" id="UP000663499"/>
    </source>
</evidence>
<dbReference type="EMBL" id="CP071444">
    <property type="protein sequence ID" value="QSX08698.1"/>
    <property type="molecule type" value="Genomic_DNA"/>
</dbReference>
<dbReference type="SUPFAM" id="SSF89550">
    <property type="entry name" value="PHP domain-like"/>
    <property type="match status" value="1"/>
</dbReference>
<keyword evidence="3" id="KW-1185">Reference proteome</keyword>
<evidence type="ECO:0000259" key="1">
    <source>
        <dbReference type="SMART" id="SM00481"/>
    </source>
</evidence>
<dbReference type="InterPro" id="IPR016195">
    <property type="entry name" value="Pol/histidinol_Pase-like"/>
</dbReference>
<dbReference type="PANTHER" id="PTHR42924">
    <property type="entry name" value="EXONUCLEASE"/>
    <property type="match status" value="1"/>
</dbReference>
<dbReference type="Gene3D" id="3.20.20.140">
    <property type="entry name" value="Metal-dependent hydrolases"/>
    <property type="match status" value="1"/>
</dbReference>
<dbReference type="Proteomes" id="UP000663499">
    <property type="component" value="Chromosome"/>
</dbReference>
<protein>
    <submittedName>
        <fullName evidence="2">PHP domain-containing protein</fullName>
    </submittedName>
</protein>
<dbReference type="Gene3D" id="1.10.150.650">
    <property type="match status" value="1"/>
</dbReference>
<dbReference type="SMART" id="SM00481">
    <property type="entry name" value="POLIIIAc"/>
    <property type="match status" value="1"/>
</dbReference>
<dbReference type="KEGG" id="alka:J0B03_00995"/>
<dbReference type="InterPro" id="IPR052018">
    <property type="entry name" value="PHP_domain"/>
</dbReference>
<feature type="domain" description="Polymerase/histidinol phosphatase N-terminal" evidence="1">
    <location>
        <begin position="3"/>
        <end position="68"/>
    </location>
</feature>
<dbReference type="Pfam" id="PF02811">
    <property type="entry name" value="PHP"/>
    <property type="match status" value="1"/>
</dbReference>
<dbReference type="CDD" id="cd07438">
    <property type="entry name" value="PHP_HisPPase_AMP"/>
    <property type="match status" value="1"/>
</dbReference>
<dbReference type="InterPro" id="IPR003141">
    <property type="entry name" value="Pol/His_phosphatase_N"/>
</dbReference>
<organism evidence="2 3">
    <name type="scientific">Alkalibacter rhizosphaerae</name>
    <dbReference type="NCBI Taxonomy" id="2815577"/>
    <lineage>
        <taxon>Bacteria</taxon>
        <taxon>Bacillati</taxon>
        <taxon>Bacillota</taxon>
        <taxon>Clostridia</taxon>
        <taxon>Eubacteriales</taxon>
        <taxon>Eubacteriaceae</taxon>
        <taxon>Alkalibacter</taxon>
    </lineage>
</organism>
<dbReference type="GO" id="GO:0035312">
    <property type="term" value="F:5'-3' DNA exonuclease activity"/>
    <property type="evidence" value="ECO:0007669"/>
    <property type="project" value="TreeGrafter"/>
</dbReference>
<proteinExistence type="predicted"/>
<dbReference type="PANTHER" id="PTHR42924:SF3">
    <property type="entry name" value="POLYMERASE_HISTIDINOL PHOSPHATASE N-TERMINAL DOMAIN-CONTAINING PROTEIN"/>
    <property type="match status" value="1"/>
</dbReference>
<dbReference type="AlphaFoldDB" id="A0A974XF65"/>
<reference evidence="2" key="1">
    <citation type="submission" date="2021-03" db="EMBL/GenBank/DDBJ databases">
        <title>Alkalibacter marinus sp. nov., isolated from tidal flat sediment.</title>
        <authorList>
            <person name="Namirimu T."/>
            <person name="Yang J.-A."/>
            <person name="Yang S.-H."/>
            <person name="Kim Y.-J."/>
            <person name="Kwon K.K."/>
        </authorList>
    </citation>
    <scope>NUCLEOTIDE SEQUENCE</scope>
    <source>
        <strain evidence="2">ES005</strain>
    </source>
</reference>